<organism evidence="2">
    <name type="scientific">Rattus norvegicus</name>
    <name type="common">Rat</name>
    <dbReference type="NCBI Taxonomy" id="10116"/>
    <lineage>
        <taxon>Eukaryota</taxon>
        <taxon>Metazoa</taxon>
        <taxon>Chordata</taxon>
        <taxon>Craniata</taxon>
        <taxon>Vertebrata</taxon>
        <taxon>Euteleostomi</taxon>
        <taxon>Mammalia</taxon>
        <taxon>Eutheria</taxon>
        <taxon>Euarchontoglires</taxon>
        <taxon>Glires</taxon>
        <taxon>Rodentia</taxon>
        <taxon>Myomorpha</taxon>
        <taxon>Muroidea</taxon>
        <taxon>Muridae</taxon>
        <taxon>Murinae</taxon>
        <taxon>Rattus</taxon>
    </lineage>
</organism>
<name>Q7TNX1_RAT</name>
<protein>
    <submittedName>
        <fullName evidence="2">Liver regeneration-related protein LRRG02</fullName>
    </submittedName>
</protein>
<evidence type="ECO:0000313" key="2">
    <source>
        <dbReference type="EMBL" id="AAP97735.1"/>
    </source>
</evidence>
<dbReference type="AlphaFoldDB" id="Q7TNX1"/>
<sequence length="38" mass="4066">MASSPGFSDQCGLPSVSHSSLCSCFVGGTAFELWEKRR</sequence>
<dbReference type="EMBL" id="AY327503">
    <property type="protein sequence ID" value="AAP97735.1"/>
    <property type="molecule type" value="mRNA"/>
</dbReference>
<accession>Q7TNX1</accession>
<reference evidence="2" key="1">
    <citation type="submission" date="2018-07" db="EMBL/GenBank/DDBJ databases">
        <title>Liver regeneration after PH.</title>
        <authorList>
            <person name="Xu C.S."/>
            <person name="Li W.Q."/>
            <person name="Li Y.C."/>
            <person name="Chang C.F."/>
            <person name="Zhao L.F."/>
            <person name="Ma H."/>
            <person name="Wang L."/>
            <person name="Wang S.F."/>
            <person name="Han H.P."/>
            <person name="Wang G.P."/>
            <person name="Chai L.Q."/>
            <person name="Yuan J.Y."/>
            <person name="Yang K.J."/>
            <person name="Yan H.M."/>
            <person name="Shi J.B."/>
            <person name="Rahman S."/>
            <person name="Wang Q.N."/>
            <person name="Zhang J.B."/>
        </authorList>
    </citation>
    <scope>NUCLEOTIDE SEQUENCE</scope>
</reference>
<evidence type="ECO:0000256" key="1">
    <source>
        <dbReference type="SAM" id="MobiDB-lite"/>
    </source>
</evidence>
<feature type="region of interest" description="Disordered" evidence="1">
    <location>
        <begin position="1"/>
        <end position="20"/>
    </location>
</feature>
<proteinExistence type="evidence at transcript level"/>